<feature type="binding site" evidence="2">
    <location>
        <position position="332"/>
    </location>
    <ligand>
        <name>FAD</name>
        <dbReference type="ChEBI" id="CHEBI:57692"/>
    </ligand>
</feature>
<dbReference type="PANTHER" id="PTHR43747">
    <property type="entry name" value="FAD-BINDING PROTEIN"/>
    <property type="match status" value="1"/>
</dbReference>
<accession>A0A437J8T7</accession>
<dbReference type="Gene3D" id="3.50.50.60">
    <property type="entry name" value="FAD/NAD(P)-binding domain"/>
    <property type="match status" value="1"/>
</dbReference>
<dbReference type="AlphaFoldDB" id="A0A437J8T7"/>
<feature type="binding site" evidence="2">
    <location>
        <position position="345"/>
    </location>
    <ligand>
        <name>FAD</name>
        <dbReference type="ChEBI" id="CHEBI:57692"/>
    </ligand>
</feature>
<sequence length="504" mass="55635">MREQTRQPAPLPRRIVIVGGGTSGWMAAAAFSRFLGEGWYVRLIESEDIGTVGVGEATIPQIQHFNAGLGIDEADFVRATQGSFKLGIVFADWLRPGHRYIHAFGGIGRPLGLIAFHHYWLRHCVQDGADDLWAFSATAQAAAQNRFGPAPAIAHAYHFDASLYAAYLRRYAEARGVERIEGKVVDVTQDSASGDIVSVTLDGGLSVEGDIFVDCSGFRGLLIEGALNSGYEDWRHWLPCDRALAVPCESVSPITPYTQSTARAAGWQWRIPLQHRIGNGHVYCSDHMSDDEAARILLDNLDGPALADPRPLRFVTGKRRQIWKNNCVSLGLASGFLEPLESTSIHLIQAGIARFLQYLPGETVDTADRDAFNAQMDFEFASIRDFIILHYHATEREGPMWQHCREMALPDSLAQKIALFRANGRIARFNEELFTETGWLQVLWGQGIRPRGWHPLADALSEADLAEFMMLAKAQASQQAAALPTHEAYIAAHCAAPIPQRIPA</sequence>
<dbReference type="PANTHER" id="PTHR43747:SF4">
    <property type="entry name" value="FLAVIN-DEPENDENT TRYPTOPHAN HALOGENASE"/>
    <property type="match status" value="1"/>
</dbReference>
<reference evidence="3 4" key="1">
    <citation type="submission" date="2019-01" db="EMBL/GenBank/DDBJ databases">
        <authorList>
            <person name="Chen W.-M."/>
        </authorList>
    </citation>
    <scope>NUCLEOTIDE SEQUENCE [LARGE SCALE GENOMIC DNA]</scope>
    <source>
        <strain evidence="3 4">TLA-22</strain>
    </source>
</reference>
<dbReference type="GO" id="GO:0000166">
    <property type="term" value="F:nucleotide binding"/>
    <property type="evidence" value="ECO:0007669"/>
    <property type="project" value="UniProtKB-KW"/>
</dbReference>
<dbReference type="InterPro" id="IPR033856">
    <property type="entry name" value="Trp_halogen"/>
</dbReference>
<dbReference type="EMBL" id="RZUL01000002">
    <property type="protein sequence ID" value="RVT41906.1"/>
    <property type="molecule type" value="Genomic_DNA"/>
</dbReference>
<keyword evidence="2" id="KW-0285">Flavoprotein</keyword>
<keyword evidence="4" id="KW-1185">Reference proteome</keyword>
<organism evidence="3 4">
    <name type="scientific">Sphingobium algorifonticola</name>
    <dbReference type="NCBI Taxonomy" id="2008318"/>
    <lineage>
        <taxon>Bacteria</taxon>
        <taxon>Pseudomonadati</taxon>
        <taxon>Pseudomonadota</taxon>
        <taxon>Alphaproteobacteria</taxon>
        <taxon>Sphingomonadales</taxon>
        <taxon>Sphingomonadaceae</taxon>
        <taxon>Sphingobium</taxon>
    </lineage>
</organism>
<keyword evidence="2" id="KW-0547">Nucleotide-binding</keyword>
<protein>
    <submittedName>
        <fullName evidence="3">Tryptophan 7-halogenase</fullName>
    </submittedName>
</protein>
<comment type="caution">
    <text evidence="3">The sequence shown here is derived from an EMBL/GenBank/DDBJ whole genome shotgun (WGS) entry which is preliminary data.</text>
</comment>
<keyword evidence="2" id="KW-0274">FAD</keyword>
<evidence type="ECO:0000256" key="1">
    <source>
        <dbReference type="PIRSR" id="PIRSR011396-1"/>
    </source>
</evidence>
<feature type="binding site" evidence="2">
    <location>
        <position position="341"/>
    </location>
    <ligand>
        <name>L-tryptophan</name>
        <dbReference type="ChEBI" id="CHEBI:57912"/>
    </ligand>
</feature>
<name>A0A437J8T7_9SPHN</name>
<feature type="active site" evidence="1">
    <location>
        <position position="85"/>
    </location>
</feature>
<dbReference type="PIRSF" id="PIRSF011396">
    <property type="entry name" value="Trp_halogenase"/>
    <property type="match status" value="1"/>
</dbReference>
<feature type="binding site" evidence="2">
    <location>
        <position position="85"/>
    </location>
    <ligand>
        <name>7-chloro-L-tryptophan</name>
        <dbReference type="ChEBI" id="CHEBI:58713"/>
    </ligand>
</feature>
<feature type="binding site" evidence="2">
    <location>
        <position position="184"/>
    </location>
    <ligand>
        <name>FAD</name>
        <dbReference type="ChEBI" id="CHEBI:57692"/>
    </ligand>
</feature>
<dbReference type="Proteomes" id="UP000282977">
    <property type="component" value="Unassembled WGS sequence"/>
</dbReference>
<dbReference type="OrthoDB" id="7178350at2"/>
<dbReference type="InterPro" id="IPR050816">
    <property type="entry name" value="Flavin-dep_Halogenase_NPB"/>
</dbReference>
<gene>
    <name evidence="3" type="ORF">ENE74_06500</name>
</gene>
<dbReference type="Pfam" id="PF04820">
    <property type="entry name" value="Trp_halogenase"/>
    <property type="match status" value="1"/>
</dbReference>
<dbReference type="RefSeq" id="WP_127690027.1">
    <property type="nucleotide sequence ID" value="NZ_RZUL01000002.1"/>
</dbReference>
<proteinExistence type="predicted"/>
<evidence type="ECO:0000256" key="2">
    <source>
        <dbReference type="PIRSR" id="PIRSR011396-2"/>
    </source>
</evidence>
<evidence type="ECO:0000313" key="3">
    <source>
        <dbReference type="EMBL" id="RVT41906.1"/>
    </source>
</evidence>
<dbReference type="InterPro" id="IPR036188">
    <property type="entry name" value="FAD/NAD-bd_sf"/>
</dbReference>
<dbReference type="InterPro" id="IPR006905">
    <property type="entry name" value="Flavin_halogenase"/>
</dbReference>
<dbReference type="SUPFAM" id="SSF51905">
    <property type="entry name" value="FAD/NAD(P)-binding domain"/>
    <property type="match status" value="1"/>
</dbReference>
<evidence type="ECO:0000313" key="4">
    <source>
        <dbReference type="Proteomes" id="UP000282977"/>
    </source>
</evidence>
<dbReference type="GO" id="GO:0004497">
    <property type="term" value="F:monooxygenase activity"/>
    <property type="evidence" value="ECO:0007669"/>
    <property type="project" value="InterPro"/>
</dbReference>